<evidence type="ECO:0000256" key="1">
    <source>
        <dbReference type="SAM" id="Phobius"/>
    </source>
</evidence>
<keyword evidence="1" id="KW-0812">Transmembrane</keyword>
<dbReference type="EMBL" id="FONR01000009">
    <property type="protein sequence ID" value="SFF59165.1"/>
    <property type="molecule type" value="Genomic_DNA"/>
</dbReference>
<dbReference type="AlphaFoldDB" id="A0A1I2JWF1"/>
<organism evidence="2 3">
    <name type="scientific">Streptomyces mirabilis</name>
    <dbReference type="NCBI Taxonomy" id="68239"/>
    <lineage>
        <taxon>Bacteria</taxon>
        <taxon>Bacillati</taxon>
        <taxon>Actinomycetota</taxon>
        <taxon>Actinomycetes</taxon>
        <taxon>Kitasatosporales</taxon>
        <taxon>Streptomycetaceae</taxon>
        <taxon>Streptomyces</taxon>
    </lineage>
</organism>
<name>A0A1I2JWF1_9ACTN</name>
<gene>
    <name evidence="2" type="ORF">SAMN02787118_10997</name>
</gene>
<keyword evidence="1" id="KW-0472">Membrane</keyword>
<dbReference type="Proteomes" id="UP000181942">
    <property type="component" value="Unassembled WGS sequence"/>
</dbReference>
<evidence type="ECO:0000313" key="2">
    <source>
        <dbReference type="EMBL" id="SFF59165.1"/>
    </source>
</evidence>
<protein>
    <submittedName>
        <fullName evidence="2">Uncharacterized protein</fullName>
    </submittedName>
</protein>
<reference evidence="2 3" key="1">
    <citation type="submission" date="2016-10" db="EMBL/GenBank/DDBJ databases">
        <authorList>
            <person name="de Groot N.N."/>
        </authorList>
    </citation>
    <scope>NUCLEOTIDE SEQUENCE [LARGE SCALE GENOMIC DNA]</scope>
    <source>
        <strain evidence="2 3">OK461</strain>
    </source>
</reference>
<evidence type="ECO:0000313" key="3">
    <source>
        <dbReference type="Proteomes" id="UP000181942"/>
    </source>
</evidence>
<proteinExistence type="predicted"/>
<keyword evidence="1" id="KW-1133">Transmembrane helix</keyword>
<accession>A0A1I2JWF1</accession>
<sequence length="198" mass="21270">MNPAPPHRSLRAPATLKGMEPRHLRIGRRRIWMLSGACLLVLGPIGYFLGGWIPLTALTVSLLAATTVAHWKAAAWLGPAIARGQRESRRDVATFCVVIAVSGYAQPPARPAPTAEELAALRLEAYRAAAHDDLAEDLRGLAADALAAADTAHTEDTPVAWRAARASAERLAHSAQEGNPYVRQLLIQWVEGNPAADR</sequence>
<feature type="transmembrane region" description="Helical" evidence="1">
    <location>
        <begin position="31"/>
        <end position="49"/>
    </location>
</feature>